<feature type="chain" id="PRO_5046317210" evidence="2">
    <location>
        <begin position="26"/>
        <end position="531"/>
    </location>
</feature>
<feature type="signal peptide" evidence="2">
    <location>
        <begin position="1"/>
        <end position="25"/>
    </location>
</feature>
<comment type="caution">
    <text evidence="4">The sequence shown here is derived from an EMBL/GenBank/DDBJ whole genome shotgun (WGS) entry which is preliminary data.</text>
</comment>
<reference evidence="4 5" key="1">
    <citation type="submission" date="2024-04" db="EMBL/GenBank/DDBJ databases">
        <title>whole genome sequencing of Lutimonas vermicola strain IMCC1616.</title>
        <authorList>
            <person name="Bae S.S."/>
        </authorList>
    </citation>
    <scope>NUCLEOTIDE SEQUENCE [LARGE SCALE GENOMIC DNA]</scope>
    <source>
        <strain evidence="4 5">IMCC1616</strain>
    </source>
</reference>
<dbReference type="CDD" id="cd16894">
    <property type="entry name" value="MltD-like"/>
    <property type="match status" value="1"/>
</dbReference>
<organism evidence="4 5">
    <name type="scientific">Lutimonas vermicola</name>
    <dbReference type="NCBI Taxonomy" id="414288"/>
    <lineage>
        <taxon>Bacteria</taxon>
        <taxon>Pseudomonadati</taxon>
        <taxon>Bacteroidota</taxon>
        <taxon>Flavobacteriia</taxon>
        <taxon>Flavobacteriales</taxon>
        <taxon>Flavobacteriaceae</taxon>
        <taxon>Lutimonas</taxon>
    </lineage>
</organism>
<dbReference type="SUPFAM" id="SSF54106">
    <property type="entry name" value="LysM domain"/>
    <property type="match status" value="2"/>
</dbReference>
<evidence type="ECO:0000259" key="3">
    <source>
        <dbReference type="PROSITE" id="PS51782"/>
    </source>
</evidence>
<name>A0ABU9L165_9FLAO</name>
<evidence type="ECO:0000313" key="5">
    <source>
        <dbReference type="Proteomes" id="UP001474120"/>
    </source>
</evidence>
<dbReference type="PANTHER" id="PTHR33734:SF22">
    <property type="entry name" value="MEMBRANE-BOUND LYTIC MUREIN TRANSGLYCOSYLASE D"/>
    <property type="match status" value="1"/>
</dbReference>
<sequence length="531" mass="61125">MMILMKLMRQNLPLFLCFFLSLSYAQETSNSEEIQPLEVFTDSVSELLTQIPGKVIDTVKVDTTLIQGKAVALIDHIEVSEFDKKWLDSWKLNVIDSSLIIKPEDTVGKMVIENLSTEELKERIAYLDSQTPFNFEYNPSLEKIIKHYLKNRQQTLANLMGKAKYYFPMFEEHLAKYNIPMELKYLAIVESALRADATSRVGAKGLWQFMYGTGREYDLKVSSYVDERSDPIKATEAACRYLTKLHDIFNDWDLALAAYNSGPGNVNKAIRRAGGQKNYWNIRHYLPRETAGYLPAFYATYYIFEYADEHQLYAKNEVLNTFETDTVVVKRQITFEQVNEVLGIDMELLTFLNPQYKLKIIPVIKDRNYTLTLPKFISGSFVSNEAQIYAYAEVEDAKREKPLPKYFEANDRIRYRVKSGDYLGKIANRYGVSVSSIKRWNGLKSNNLRIGQRLTIYPRRPVAEASSTQNSNTSAKNEAPKGSYATYVVKKGDSLWLISQKYPKVSVAQLKEWNNIWSSKSLKPGTKLKIY</sequence>
<dbReference type="Proteomes" id="UP001474120">
    <property type="component" value="Unassembled WGS sequence"/>
</dbReference>
<dbReference type="PROSITE" id="PS00922">
    <property type="entry name" value="TRANSGLYCOSYLASE"/>
    <property type="match status" value="1"/>
</dbReference>
<protein>
    <submittedName>
        <fullName evidence="4">LysM peptidoglycan-binding domain-containing protein</fullName>
    </submittedName>
</protein>
<feature type="domain" description="LysM" evidence="3">
    <location>
        <begin position="413"/>
        <end position="456"/>
    </location>
</feature>
<comment type="similarity">
    <text evidence="1">Belongs to the transglycosylase Slt family.</text>
</comment>
<dbReference type="PROSITE" id="PS51782">
    <property type="entry name" value="LYSM"/>
    <property type="match status" value="2"/>
</dbReference>
<keyword evidence="2" id="KW-0732">Signal</keyword>
<gene>
    <name evidence="4" type="ORF">AABB81_09780</name>
</gene>
<dbReference type="InterPro" id="IPR008258">
    <property type="entry name" value="Transglycosylase_SLT_dom_1"/>
</dbReference>
<proteinExistence type="inferred from homology"/>
<dbReference type="InterPro" id="IPR036779">
    <property type="entry name" value="LysM_dom_sf"/>
</dbReference>
<dbReference type="InterPro" id="IPR018392">
    <property type="entry name" value="LysM"/>
</dbReference>
<dbReference type="SMART" id="SM00257">
    <property type="entry name" value="LysM"/>
    <property type="match status" value="2"/>
</dbReference>
<dbReference type="CDD" id="cd00118">
    <property type="entry name" value="LysM"/>
    <property type="match status" value="2"/>
</dbReference>
<dbReference type="Gene3D" id="1.10.530.10">
    <property type="match status" value="1"/>
</dbReference>
<evidence type="ECO:0000256" key="1">
    <source>
        <dbReference type="ARBA" id="ARBA00007734"/>
    </source>
</evidence>
<feature type="domain" description="LysM" evidence="3">
    <location>
        <begin position="485"/>
        <end position="530"/>
    </location>
</feature>
<dbReference type="SUPFAM" id="SSF53955">
    <property type="entry name" value="Lysozyme-like"/>
    <property type="match status" value="1"/>
</dbReference>
<dbReference type="EMBL" id="JBCDNA010000002">
    <property type="protein sequence ID" value="MEL4456184.1"/>
    <property type="molecule type" value="Genomic_DNA"/>
</dbReference>
<evidence type="ECO:0000256" key="2">
    <source>
        <dbReference type="SAM" id="SignalP"/>
    </source>
</evidence>
<accession>A0ABU9L165</accession>
<dbReference type="RefSeq" id="WP_342160246.1">
    <property type="nucleotide sequence ID" value="NZ_JBCDNA010000002.1"/>
</dbReference>
<dbReference type="Pfam" id="PF01464">
    <property type="entry name" value="SLT"/>
    <property type="match status" value="1"/>
</dbReference>
<dbReference type="InterPro" id="IPR023346">
    <property type="entry name" value="Lysozyme-like_dom_sf"/>
</dbReference>
<dbReference type="Gene3D" id="3.10.350.10">
    <property type="entry name" value="LysM domain"/>
    <property type="match status" value="2"/>
</dbReference>
<dbReference type="PANTHER" id="PTHR33734">
    <property type="entry name" value="LYSM DOMAIN-CONTAINING GPI-ANCHORED PROTEIN 2"/>
    <property type="match status" value="1"/>
</dbReference>
<dbReference type="Pfam" id="PF01476">
    <property type="entry name" value="LysM"/>
    <property type="match status" value="2"/>
</dbReference>
<keyword evidence="5" id="KW-1185">Reference proteome</keyword>
<dbReference type="InterPro" id="IPR000189">
    <property type="entry name" value="Transglyc_AS"/>
</dbReference>
<evidence type="ECO:0000313" key="4">
    <source>
        <dbReference type="EMBL" id="MEL4456184.1"/>
    </source>
</evidence>